<dbReference type="PROSITE" id="PS50164">
    <property type="entry name" value="GIY_YIG"/>
    <property type="match status" value="1"/>
</dbReference>
<dbReference type="Proteomes" id="UP000033995">
    <property type="component" value="Unassembled WGS sequence"/>
</dbReference>
<dbReference type="InterPro" id="IPR000305">
    <property type="entry name" value="GIY-YIG_endonuc"/>
</dbReference>
<dbReference type="SUPFAM" id="SSF82771">
    <property type="entry name" value="GIY-YIG endonuclease"/>
    <property type="match status" value="1"/>
</dbReference>
<dbReference type="InterPro" id="IPR035901">
    <property type="entry name" value="GIY-YIG_endonuc_sf"/>
</dbReference>
<evidence type="ECO:0000259" key="1">
    <source>
        <dbReference type="PROSITE" id="PS50164"/>
    </source>
</evidence>
<protein>
    <submittedName>
        <fullName evidence="2">Excinuclease ABC subunit C</fullName>
    </submittedName>
</protein>
<dbReference type="Pfam" id="PF01541">
    <property type="entry name" value="GIY-YIG"/>
    <property type="match status" value="1"/>
</dbReference>
<gene>
    <name evidence="2" type="ORF">UR38_C0002G0117</name>
</gene>
<proteinExistence type="predicted"/>
<sequence>MADIMYYNYILKLNNKAFYKGQTQDLNKRLKDHEVGNVRTTKNKLPFQLVHVELTKNRFEARNLERFFKSGFGREIIHELAGWRNGRRTGLKNL</sequence>
<organism evidence="2 3">
    <name type="scientific">Candidatus Woesebacteria bacterium GW2011_GWA2_33_28</name>
    <dbReference type="NCBI Taxonomy" id="1618561"/>
    <lineage>
        <taxon>Bacteria</taxon>
        <taxon>Candidatus Woeseibacteriota</taxon>
    </lineage>
</organism>
<feature type="domain" description="GIY-YIG" evidence="1">
    <location>
        <begin position="4"/>
        <end position="80"/>
    </location>
</feature>
<dbReference type="Gene3D" id="3.40.1440.10">
    <property type="entry name" value="GIY-YIG endonuclease"/>
    <property type="match status" value="1"/>
</dbReference>
<comment type="caution">
    <text evidence="2">The sequence shown here is derived from an EMBL/GenBank/DDBJ whole genome shotgun (WGS) entry which is preliminary data.</text>
</comment>
<reference evidence="2 3" key="1">
    <citation type="journal article" date="2015" name="Nature">
        <title>rRNA introns, odd ribosomes, and small enigmatic genomes across a large radiation of phyla.</title>
        <authorList>
            <person name="Brown C.T."/>
            <person name="Hug L.A."/>
            <person name="Thomas B.C."/>
            <person name="Sharon I."/>
            <person name="Castelle C.J."/>
            <person name="Singh A."/>
            <person name="Wilkins M.J."/>
            <person name="Williams K.H."/>
            <person name="Banfield J.F."/>
        </authorList>
    </citation>
    <scope>NUCLEOTIDE SEQUENCE [LARGE SCALE GENOMIC DNA]</scope>
</reference>
<accession>A0A0F9ZUS9</accession>
<dbReference type="AlphaFoldDB" id="A0A0F9ZUS9"/>
<evidence type="ECO:0000313" key="2">
    <source>
        <dbReference type="EMBL" id="KKP48014.1"/>
    </source>
</evidence>
<evidence type="ECO:0000313" key="3">
    <source>
        <dbReference type="Proteomes" id="UP000033995"/>
    </source>
</evidence>
<dbReference type="EMBL" id="LBOZ01000002">
    <property type="protein sequence ID" value="KKP48014.1"/>
    <property type="molecule type" value="Genomic_DNA"/>
</dbReference>
<name>A0A0F9ZUS9_9BACT</name>